<proteinExistence type="predicted"/>
<evidence type="ECO:0000313" key="2">
    <source>
        <dbReference type="EMBL" id="GBP41659.1"/>
    </source>
</evidence>
<sequence>MECSDEGSHSDPTMVPAILGKNGSAQALHLDHLPKYRIRRRARPSEENAGIHRRRPAGRDNGDACRLRGRASGVGRGKPSRSLTAFCLTIIAIYN</sequence>
<name>A0A4C1VU31_EUMVA</name>
<accession>A0A4C1VU31</accession>
<protein>
    <submittedName>
        <fullName evidence="2">Uncharacterized protein</fullName>
    </submittedName>
</protein>
<gene>
    <name evidence="2" type="ORF">EVAR_31976_1</name>
</gene>
<keyword evidence="3" id="KW-1185">Reference proteome</keyword>
<evidence type="ECO:0000313" key="3">
    <source>
        <dbReference type="Proteomes" id="UP000299102"/>
    </source>
</evidence>
<feature type="compositionally biased region" description="Basic and acidic residues" evidence="1">
    <location>
        <begin position="57"/>
        <end position="66"/>
    </location>
</feature>
<organism evidence="2 3">
    <name type="scientific">Eumeta variegata</name>
    <name type="common">Bagworm moth</name>
    <name type="synonym">Eumeta japonica</name>
    <dbReference type="NCBI Taxonomy" id="151549"/>
    <lineage>
        <taxon>Eukaryota</taxon>
        <taxon>Metazoa</taxon>
        <taxon>Ecdysozoa</taxon>
        <taxon>Arthropoda</taxon>
        <taxon>Hexapoda</taxon>
        <taxon>Insecta</taxon>
        <taxon>Pterygota</taxon>
        <taxon>Neoptera</taxon>
        <taxon>Endopterygota</taxon>
        <taxon>Lepidoptera</taxon>
        <taxon>Glossata</taxon>
        <taxon>Ditrysia</taxon>
        <taxon>Tineoidea</taxon>
        <taxon>Psychidae</taxon>
        <taxon>Oiketicinae</taxon>
        <taxon>Eumeta</taxon>
    </lineage>
</organism>
<dbReference type="EMBL" id="BGZK01000403">
    <property type="protein sequence ID" value="GBP41659.1"/>
    <property type="molecule type" value="Genomic_DNA"/>
</dbReference>
<comment type="caution">
    <text evidence="2">The sequence shown here is derived from an EMBL/GenBank/DDBJ whole genome shotgun (WGS) entry which is preliminary data.</text>
</comment>
<dbReference type="AlphaFoldDB" id="A0A4C1VU31"/>
<evidence type="ECO:0000256" key="1">
    <source>
        <dbReference type="SAM" id="MobiDB-lite"/>
    </source>
</evidence>
<feature type="region of interest" description="Disordered" evidence="1">
    <location>
        <begin position="40"/>
        <end position="79"/>
    </location>
</feature>
<dbReference type="Proteomes" id="UP000299102">
    <property type="component" value="Unassembled WGS sequence"/>
</dbReference>
<reference evidence="2 3" key="1">
    <citation type="journal article" date="2019" name="Commun. Biol.">
        <title>The bagworm genome reveals a unique fibroin gene that provides high tensile strength.</title>
        <authorList>
            <person name="Kono N."/>
            <person name="Nakamura H."/>
            <person name="Ohtoshi R."/>
            <person name="Tomita M."/>
            <person name="Numata K."/>
            <person name="Arakawa K."/>
        </authorList>
    </citation>
    <scope>NUCLEOTIDE SEQUENCE [LARGE SCALE GENOMIC DNA]</scope>
</reference>